<dbReference type="GO" id="GO:0046872">
    <property type="term" value="F:metal ion binding"/>
    <property type="evidence" value="ECO:0007669"/>
    <property type="project" value="UniProtKB-KW"/>
</dbReference>
<evidence type="ECO:0000313" key="8">
    <source>
        <dbReference type="EMBL" id="QDS86137.1"/>
    </source>
</evidence>
<dbReference type="Proteomes" id="UP000319557">
    <property type="component" value="Chromosome"/>
</dbReference>
<protein>
    <submittedName>
        <fullName evidence="8">Cytochrome c</fullName>
    </submittedName>
</protein>
<dbReference type="Gene3D" id="3.20.20.370">
    <property type="entry name" value="Glycoside hydrolase/deacetylase"/>
    <property type="match status" value="1"/>
</dbReference>
<dbReference type="InterPro" id="IPR055557">
    <property type="entry name" value="DUF7133"/>
</dbReference>
<dbReference type="OrthoDB" id="230287at2"/>
<dbReference type="KEGG" id="ruv:EC9_02960"/>
<dbReference type="GO" id="GO:0005975">
    <property type="term" value="P:carbohydrate metabolic process"/>
    <property type="evidence" value="ECO:0007669"/>
    <property type="project" value="InterPro"/>
</dbReference>
<dbReference type="InterPro" id="IPR013428">
    <property type="entry name" value="Membrane-bound_put_N"/>
</dbReference>
<evidence type="ECO:0000313" key="9">
    <source>
        <dbReference type="Proteomes" id="UP000319557"/>
    </source>
</evidence>
<dbReference type="SUPFAM" id="SSF50952">
    <property type="entry name" value="Soluble quinoprotein glucose dehydrogenase"/>
    <property type="match status" value="1"/>
</dbReference>
<dbReference type="Pfam" id="PF00034">
    <property type="entry name" value="Cytochrom_C"/>
    <property type="match status" value="1"/>
</dbReference>
<dbReference type="InterPro" id="IPR009056">
    <property type="entry name" value="Cyt_c-like_dom"/>
</dbReference>
<dbReference type="SUPFAM" id="SSF88713">
    <property type="entry name" value="Glycoside hydrolase/deacetylase"/>
    <property type="match status" value="1"/>
</dbReference>
<evidence type="ECO:0000259" key="7">
    <source>
        <dbReference type="PROSITE" id="PS51007"/>
    </source>
</evidence>
<dbReference type="EMBL" id="CP036261">
    <property type="protein sequence ID" value="QDS86137.1"/>
    <property type="molecule type" value="Genomic_DNA"/>
</dbReference>
<dbReference type="InterPro" id="IPR028994">
    <property type="entry name" value="Integrin_alpha_N"/>
</dbReference>
<dbReference type="RefSeq" id="WP_145341737.1">
    <property type="nucleotide sequence ID" value="NZ_CP036261.1"/>
</dbReference>
<sequence length="1691" mass="185414" precursor="true">MLRIYFGWLAAFWCGTLLAQSTTNQGDATQGNPVAYLDAYSDSYYPHADFAKLTTPQWVGEPGVEAVVTLGIDDMRDTAKYETYLRPILNRLKQIDGRAPVSIMSCQVDPADPQLQAWLEEGLSIETHTIDHPCPCLQAGDFAKAKSTYDRCVDLMSSIPNSRPVAFRFPCMDSQNTPSPRGFAEIINKTTPGGNFLQASTSVVCVFTSRDPQLPRSLTLTDKGEERFERYIPFPSFVNKIENYPYPYVIGKLCWEFPCTIPDDWQAQNIQQPKNPRTVDDIVAAIDATVIKQGIANIVFHPYEWIRSEQIAEVVDRVNTKYGKRVKFLTFKECIDRINKNLLADQPIRRPDGGGDNGVRIVDLNRDGFVDVMIGNEDRKLARIWQPKTRQWREQESPVQFTAAGDANQRVDLGVRFGQLSRDASVSLLVNNAKDQSIYRVSDDGIERSPLPEPLAAVKTSVDGVDQGVRMRDLDRDGISEVLVANAQTRQVYSLDSDGNWKSDPEPLPFAIVDETGSDNGLRFVDLDKDGYDDMIVSNTRQSAIQLYDSATGNFTRDVQPTTEIPLIVRAGTNNGAWFAADHMWLQNEDTHRLPDGVDRRTFAELIGNADPGPRSPDLSWRSIQVRPGFTVELVAAEPLVMDPVALDWGPDGKLWVAEMADYPLGLDDKGKPGGRVRYLEDTDGDGTYDKSTLFLDNIPYPTGVIAYRDGVIVSAAPTIFYAGDSDGDGTADVRTELYHGFTQGNQQHLVNGFERGLDNWLYLANGDSGGTVESKQTGKTIDIRGQDLRIRPEDGSLDVQAGQTQFGRHRDDHGNWFGCNNSVPVRHYVFADHYLRRNPLVAPPASGRNIARLDNTQLFPISRVLSHWSGYKPPVAGSGHQFTSACSTMVYRDDLLGPEFQQNTFTCEPVHNAVHRRQLVPQGVTFESVRPADEAGIEFMASSDSWFRPSTVTTGPDGALWVADMYRLVIEHPEWIDDQREKELFLRAGHDRGRIYRIYPSDKKPRPITKLGSMSNDKLVDQLASPNGRTRDLAQAILIDRADASVVPMLQATAKTSEAPLARLHAICTLDGLAALDVATLQTAIADPHPTVRRHAIRLSESFLANGDTASDELLSALIACDATDPHVRLQLANSLGFSESPRATQLLAKIASDSVSDGNIRAAVISSLSPQNLADFHAAIEQYPAAAKAFESPILQMAVRSKDAKFLSQRVGEMIAAIDGKPTADQLDSLSGTLASIRQQNVSLNEGIQSQIDRIVRDATNWATDTGADVPRRVAAIEMIASLGNSTNNLLGLVDAAEPIEVQVAASRVLAAKQPAVILELLESLSPSVRTAILETVLSREASALILIDSLQAKRLPPQTLGASQRRQLVSHASAKVKAAAGKLFGESSSAADKQMLMKQYEGAGPQHGDASRGAAIFTKHCAACHRVREIGHPIGPDLTSLKDRSPVAMLTAILDPNAAVEDKYRGYSVLTIDGVATAGIIANESSTAIELQMQEGKRKTILREDIEQIQNTGTSLMPEGFEKLIPVNQMNDLLAFLDDVGPPAKPFDGNHPATVLPAADGNLSLTATASRIYGDRCVFESKYKNIGHWGSPRDRAEWTLEVAAAGSYEVWLDYACADGTAGNRFQFRCGNETLTGTVASTGSWDDYKQVKIGAIQLPASTLTASLQATEDLNKWLLDLRAITLKPVE</sequence>
<dbReference type="InterPro" id="IPR016024">
    <property type="entry name" value="ARM-type_fold"/>
</dbReference>
<evidence type="ECO:0000256" key="2">
    <source>
        <dbReference type="ARBA" id="ARBA00022723"/>
    </source>
</evidence>
<accession>A0A517LU41</accession>
<evidence type="ECO:0000256" key="4">
    <source>
        <dbReference type="ARBA" id="ARBA00023004"/>
    </source>
</evidence>
<dbReference type="Pfam" id="PF13646">
    <property type="entry name" value="HEAT_2"/>
    <property type="match status" value="1"/>
</dbReference>
<dbReference type="PROSITE" id="PS51007">
    <property type="entry name" value="CYTC"/>
    <property type="match status" value="1"/>
</dbReference>
<evidence type="ECO:0000256" key="1">
    <source>
        <dbReference type="ARBA" id="ARBA00022617"/>
    </source>
</evidence>
<dbReference type="NCBIfam" id="TIGR02603">
    <property type="entry name" value="CxxCH_TIGR02603"/>
    <property type="match status" value="1"/>
</dbReference>
<name>A0A517LU41_9BACT</name>
<dbReference type="GO" id="GO:0009055">
    <property type="term" value="F:electron transfer activity"/>
    <property type="evidence" value="ECO:0007669"/>
    <property type="project" value="InterPro"/>
</dbReference>
<dbReference type="SUPFAM" id="SSF48371">
    <property type="entry name" value="ARM repeat"/>
    <property type="match status" value="1"/>
</dbReference>
<keyword evidence="4 5" id="KW-0408">Iron</keyword>
<dbReference type="SUPFAM" id="SSF49785">
    <property type="entry name" value="Galactose-binding domain-like"/>
    <property type="match status" value="1"/>
</dbReference>
<keyword evidence="2 5" id="KW-0479">Metal-binding</keyword>
<keyword evidence="1 5" id="KW-0349">Heme</keyword>
<dbReference type="Gene3D" id="1.10.760.10">
    <property type="entry name" value="Cytochrome c-like domain"/>
    <property type="match status" value="1"/>
</dbReference>
<feature type="domain" description="Cytochrome c" evidence="7">
    <location>
        <begin position="1411"/>
        <end position="1544"/>
    </location>
</feature>
<dbReference type="InterPro" id="IPR013427">
    <property type="entry name" value="Haem-bd_dom_put"/>
</dbReference>
<dbReference type="InterPro" id="IPR011330">
    <property type="entry name" value="Glyco_hydro/deAcase_b/a-brl"/>
</dbReference>
<dbReference type="PANTHER" id="PTHR33546">
    <property type="entry name" value="LARGE, MULTIFUNCTIONAL SECRETED PROTEIN-RELATED"/>
    <property type="match status" value="1"/>
</dbReference>
<dbReference type="InterPro" id="IPR013517">
    <property type="entry name" value="FG-GAP"/>
</dbReference>
<proteinExistence type="predicted"/>
<keyword evidence="9" id="KW-1185">Reference proteome</keyword>
<organism evidence="8 9">
    <name type="scientific">Rosistilla ulvae</name>
    <dbReference type="NCBI Taxonomy" id="1930277"/>
    <lineage>
        <taxon>Bacteria</taxon>
        <taxon>Pseudomonadati</taxon>
        <taxon>Planctomycetota</taxon>
        <taxon>Planctomycetia</taxon>
        <taxon>Pirellulales</taxon>
        <taxon>Pirellulaceae</taxon>
        <taxon>Rosistilla</taxon>
    </lineage>
</organism>
<dbReference type="InterPro" id="IPR011041">
    <property type="entry name" value="Quinoprot_gluc/sorb_DH_b-prop"/>
</dbReference>
<dbReference type="SUPFAM" id="SSF69318">
    <property type="entry name" value="Integrin alpha N-terminal domain"/>
    <property type="match status" value="1"/>
</dbReference>
<dbReference type="InterPro" id="IPR036909">
    <property type="entry name" value="Cyt_c-like_dom_sf"/>
</dbReference>
<reference evidence="8 9" key="1">
    <citation type="submission" date="2019-02" db="EMBL/GenBank/DDBJ databases">
        <title>Deep-cultivation of Planctomycetes and their phenomic and genomic characterization uncovers novel biology.</title>
        <authorList>
            <person name="Wiegand S."/>
            <person name="Jogler M."/>
            <person name="Boedeker C."/>
            <person name="Pinto D."/>
            <person name="Vollmers J."/>
            <person name="Rivas-Marin E."/>
            <person name="Kohn T."/>
            <person name="Peeters S.H."/>
            <person name="Heuer A."/>
            <person name="Rast P."/>
            <person name="Oberbeckmann S."/>
            <person name="Bunk B."/>
            <person name="Jeske O."/>
            <person name="Meyerdierks A."/>
            <person name="Storesund J.E."/>
            <person name="Kallscheuer N."/>
            <person name="Luecker S."/>
            <person name="Lage O.M."/>
            <person name="Pohl T."/>
            <person name="Merkel B.J."/>
            <person name="Hornburger P."/>
            <person name="Mueller R.-W."/>
            <person name="Bruemmer F."/>
            <person name="Labrenz M."/>
            <person name="Spormann A.M."/>
            <person name="Op den Camp H."/>
            <person name="Overmann J."/>
            <person name="Amann R."/>
            <person name="Jetten M.S.M."/>
            <person name="Mascher T."/>
            <person name="Medema M.H."/>
            <person name="Devos D.P."/>
            <person name="Kaster A.-K."/>
            <person name="Ovreas L."/>
            <person name="Rohde M."/>
            <person name="Galperin M.Y."/>
            <person name="Jogler C."/>
        </authorList>
    </citation>
    <scope>NUCLEOTIDE SEQUENCE [LARGE SCALE GENOMIC DNA]</scope>
    <source>
        <strain evidence="8 9">EC9</strain>
    </source>
</reference>
<evidence type="ECO:0000256" key="6">
    <source>
        <dbReference type="SAM" id="SignalP"/>
    </source>
</evidence>
<dbReference type="InterPro" id="IPR008979">
    <property type="entry name" value="Galactose-bd-like_sf"/>
</dbReference>
<dbReference type="SUPFAM" id="SSF46626">
    <property type="entry name" value="Cytochrome c"/>
    <property type="match status" value="1"/>
</dbReference>
<dbReference type="InterPro" id="IPR011042">
    <property type="entry name" value="6-blade_b-propeller_TolB-like"/>
</dbReference>
<dbReference type="Gene3D" id="1.25.10.10">
    <property type="entry name" value="Leucine-rich Repeat Variant"/>
    <property type="match status" value="1"/>
</dbReference>
<dbReference type="Gene3D" id="2.60.120.260">
    <property type="entry name" value="Galactose-binding domain-like"/>
    <property type="match status" value="1"/>
</dbReference>
<dbReference type="PANTHER" id="PTHR33546:SF1">
    <property type="entry name" value="LARGE, MULTIFUNCTIONAL SECRETED PROTEIN"/>
    <property type="match status" value="1"/>
</dbReference>
<dbReference type="InterPro" id="IPR011989">
    <property type="entry name" value="ARM-like"/>
</dbReference>
<evidence type="ECO:0000256" key="3">
    <source>
        <dbReference type="ARBA" id="ARBA00022729"/>
    </source>
</evidence>
<dbReference type="Pfam" id="PF23500">
    <property type="entry name" value="DUF7133"/>
    <property type="match status" value="1"/>
</dbReference>
<keyword evidence="3 6" id="KW-0732">Signal</keyword>
<dbReference type="GO" id="GO:0020037">
    <property type="term" value="F:heme binding"/>
    <property type="evidence" value="ECO:0007669"/>
    <property type="project" value="InterPro"/>
</dbReference>
<feature type="signal peptide" evidence="6">
    <location>
        <begin position="1"/>
        <end position="19"/>
    </location>
</feature>
<evidence type="ECO:0000256" key="5">
    <source>
        <dbReference type="PROSITE-ProRule" id="PRU00433"/>
    </source>
</evidence>
<dbReference type="Pfam" id="PF13517">
    <property type="entry name" value="FG-GAP_3"/>
    <property type="match status" value="1"/>
</dbReference>
<feature type="chain" id="PRO_5021965010" evidence="6">
    <location>
        <begin position="20"/>
        <end position="1691"/>
    </location>
</feature>
<dbReference type="NCBIfam" id="TIGR02604">
    <property type="entry name" value="Piru_Ver_Nterm"/>
    <property type="match status" value="1"/>
</dbReference>
<dbReference type="Gene3D" id="2.120.10.30">
    <property type="entry name" value="TolB, C-terminal domain"/>
    <property type="match status" value="2"/>
</dbReference>
<gene>
    <name evidence="8" type="ORF">EC9_02960</name>
</gene>